<gene>
    <name evidence="2" type="ORF">CFN78_27785</name>
</gene>
<evidence type="ECO:0000313" key="2">
    <source>
        <dbReference type="EMBL" id="OZM69951.1"/>
    </source>
</evidence>
<feature type="transmembrane region" description="Helical" evidence="1">
    <location>
        <begin position="29"/>
        <end position="58"/>
    </location>
</feature>
<keyword evidence="3" id="KW-1185">Reference proteome</keyword>
<evidence type="ECO:0000313" key="3">
    <source>
        <dbReference type="Proteomes" id="UP000242444"/>
    </source>
</evidence>
<keyword evidence="1" id="KW-1133">Transmembrane helix</keyword>
<evidence type="ECO:0000256" key="1">
    <source>
        <dbReference type="SAM" id="Phobius"/>
    </source>
</evidence>
<accession>A0A263CV21</accession>
<comment type="caution">
    <text evidence="2">The sequence shown here is derived from an EMBL/GenBank/DDBJ whole genome shotgun (WGS) entry which is preliminary data.</text>
</comment>
<dbReference type="AlphaFoldDB" id="A0A263CV21"/>
<keyword evidence="1" id="KW-0472">Membrane</keyword>
<dbReference type="EMBL" id="NKYE01000029">
    <property type="protein sequence ID" value="OZM69951.1"/>
    <property type="molecule type" value="Genomic_DNA"/>
</dbReference>
<keyword evidence="1" id="KW-0812">Transmembrane</keyword>
<dbReference type="InParanoid" id="A0A263CV21"/>
<reference evidence="2 3" key="1">
    <citation type="submission" date="2017-07" db="EMBL/GenBank/DDBJ databases">
        <title>Amycolatopsis antarcticus sp. nov., isolated from the surface of an Antarcticus brown macroalga.</title>
        <authorList>
            <person name="Wang J."/>
            <person name="Leiva S."/>
            <person name="Huang J."/>
            <person name="Huang Y."/>
        </authorList>
    </citation>
    <scope>NUCLEOTIDE SEQUENCE [LARGE SCALE GENOMIC DNA]</scope>
    <source>
        <strain evidence="2 3">AU-G6</strain>
    </source>
</reference>
<dbReference type="Proteomes" id="UP000242444">
    <property type="component" value="Unassembled WGS sequence"/>
</dbReference>
<protein>
    <submittedName>
        <fullName evidence="2">Uncharacterized protein</fullName>
    </submittedName>
</protein>
<name>A0A263CV21_9PSEU</name>
<organism evidence="2 3">
    <name type="scientific">Amycolatopsis antarctica</name>
    <dbReference type="NCBI Taxonomy" id="1854586"/>
    <lineage>
        <taxon>Bacteria</taxon>
        <taxon>Bacillati</taxon>
        <taxon>Actinomycetota</taxon>
        <taxon>Actinomycetes</taxon>
        <taxon>Pseudonocardiales</taxon>
        <taxon>Pseudonocardiaceae</taxon>
        <taxon>Amycolatopsis</taxon>
    </lineage>
</organism>
<proteinExistence type="predicted"/>
<sequence>MGCSIQQHKWQKLKMSVRVDMWGRLTKRVLTSIGGVAASISALAATMSAFVALGALIAK</sequence>